<keyword evidence="2" id="KW-0732">Signal</keyword>
<evidence type="ECO:0000256" key="1">
    <source>
        <dbReference type="SAM" id="MobiDB-lite"/>
    </source>
</evidence>
<feature type="chain" id="PRO_5025453976" evidence="2">
    <location>
        <begin position="16"/>
        <end position="112"/>
    </location>
</feature>
<organism evidence="3">
    <name type="scientific">Tanacetum cinerariifolium</name>
    <name type="common">Dalmatian daisy</name>
    <name type="synonym">Chrysanthemum cinerariifolium</name>
    <dbReference type="NCBI Taxonomy" id="118510"/>
    <lineage>
        <taxon>Eukaryota</taxon>
        <taxon>Viridiplantae</taxon>
        <taxon>Streptophyta</taxon>
        <taxon>Embryophyta</taxon>
        <taxon>Tracheophyta</taxon>
        <taxon>Spermatophyta</taxon>
        <taxon>Magnoliopsida</taxon>
        <taxon>eudicotyledons</taxon>
        <taxon>Gunneridae</taxon>
        <taxon>Pentapetalae</taxon>
        <taxon>asterids</taxon>
        <taxon>campanulids</taxon>
        <taxon>Asterales</taxon>
        <taxon>Asteraceae</taxon>
        <taxon>Asteroideae</taxon>
        <taxon>Anthemideae</taxon>
        <taxon>Anthemidinae</taxon>
        <taxon>Tanacetum</taxon>
    </lineage>
</organism>
<evidence type="ECO:0000313" key="3">
    <source>
        <dbReference type="EMBL" id="GFD19774.1"/>
    </source>
</evidence>
<dbReference type="EMBL" id="BKCJ011317161">
    <property type="protein sequence ID" value="GFD19774.1"/>
    <property type="molecule type" value="Genomic_DNA"/>
</dbReference>
<gene>
    <name evidence="3" type="ORF">Tci_891743</name>
</gene>
<sequence length="112" mass="13517">MRLFLLASMRWLLFQDDCMVAKRRMHWLRTREKQKTSFMVILVNVIPPDYVNEVPVVEPNQHYDVLVVHEPVLVDEDEDPKEDEFKQEQDPQEEEDDMEIDIEEDENEPKMT</sequence>
<feature type="compositionally biased region" description="Acidic residues" evidence="1">
    <location>
        <begin position="90"/>
        <end position="112"/>
    </location>
</feature>
<proteinExistence type="predicted"/>
<reference evidence="3" key="1">
    <citation type="journal article" date="2019" name="Sci. Rep.">
        <title>Draft genome of Tanacetum cinerariifolium, the natural source of mosquito coil.</title>
        <authorList>
            <person name="Yamashiro T."/>
            <person name="Shiraishi A."/>
            <person name="Satake H."/>
            <person name="Nakayama K."/>
        </authorList>
    </citation>
    <scope>NUCLEOTIDE SEQUENCE</scope>
</reference>
<name>A0A699UJJ2_TANCI</name>
<accession>A0A699UJJ2</accession>
<protein>
    <submittedName>
        <fullName evidence="3">Uncharacterized protein</fullName>
    </submittedName>
</protein>
<feature type="signal peptide" evidence="2">
    <location>
        <begin position="1"/>
        <end position="15"/>
    </location>
</feature>
<evidence type="ECO:0000256" key="2">
    <source>
        <dbReference type="SAM" id="SignalP"/>
    </source>
</evidence>
<comment type="caution">
    <text evidence="3">The sequence shown here is derived from an EMBL/GenBank/DDBJ whole genome shotgun (WGS) entry which is preliminary data.</text>
</comment>
<feature type="non-terminal residue" evidence="3">
    <location>
        <position position="112"/>
    </location>
</feature>
<feature type="region of interest" description="Disordered" evidence="1">
    <location>
        <begin position="74"/>
        <end position="112"/>
    </location>
</feature>
<dbReference type="AlphaFoldDB" id="A0A699UJJ2"/>